<dbReference type="Proteomes" id="UP000031668">
    <property type="component" value="Unassembled WGS sequence"/>
</dbReference>
<gene>
    <name evidence="1" type="ORF">RF11_06238</name>
</gene>
<organism evidence="1 2">
    <name type="scientific">Thelohanellus kitauei</name>
    <name type="common">Myxosporean</name>
    <dbReference type="NCBI Taxonomy" id="669202"/>
    <lineage>
        <taxon>Eukaryota</taxon>
        <taxon>Metazoa</taxon>
        <taxon>Cnidaria</taxon>
        <taxon>Myxozoa</taxon>
        <taxon>Myxosporea</taxon>
        <taxon>Bivalvulida</taxon>
        <taxon>Platysporina</taxon>
        <taxon>Myxobolidae</taxon>
        <taxon>Thelohanellus</taxon>
    </lineage>
</organism>
<evidence type="ECO:0000313" key="2">
    <source>
        <dbReference type="Proteomes" id="UP000031668"/>
    </source>
</evidence>
<evidence type="ECO:0000313" key="1">
    <source>
        <dbReference type="EMBL" id="KII63700.1"/>
    </source>
</evidence>
<name>A0A0C2M9N4_THEKT</name>
<comment type="caution">
    <text evidence="1">The sequence shown here is derived from an EMBL/GenBank/DDBJ whole genome shotgun (WGS) entry which is preliminary data.</text>
</comment>
<dbReference type="EMBL" id="JWZT01004623">
    <property type="protein sequence ID" value="KII63700.1"/>
    <property type="molecule type" value="Genomic_DNA"/>
</dbReference>
<proteinExistence type="predicted"/>
<dbReference type="AlphaFoldDB" id="A0A0C2M9N4"/>
<sequence length="101" mass="11719">MKQLGPLPNDFKDGAEHVFMYIRVVYNTYMALTKTLRDLSPLVHPMQDSNHRCIGFTNQLTPFLCLLHNHGDVFLGYCEDREKFYGSQLNLVVNRSKNRGK</sequence>
<accession>A0A0C2M9N4</accession>
<reference evidence="1 2" key="1">
    <citation type="journal article" date="2014" name="Genome Biol. Evol.">
        <title>The genome of the myxosporean Thelohanellus kitauei shows adaptations to nutrient acquisition within its fish host.</title>
        <authorList>
            <person name="Yang Y."/>
            <person name="Xiong J."/>
            <person name="Zhou Z."/>
            <person name="Huo F."/>
            <person name="Miao W."/>
            <person name="Ran C."/>
            <person name="Liu Y."/>
            <person name="Zhang J."/>
            <person name="Feng J."/>
            <person name="Wang M."/>
            <person name="Wang M."/>
            <person name="Wang L."/>
            <person name="Yao B."/>
        </authorList>
    </citation>
    <scope>NUCLEOTIDE SEQUENCE [LARGE SCALE GENOMIC DNA]</scope>
    <source>
        <strain evidence="1">Wuqing</strain>
    </source>
</reference>
<protein>
    <submittedName>
        <fullName evidence="1">Uncharacterized protein</fullName>
    </submittedName>
</protein>
<keyword evidence="2" id="KW-1185">Reference proteome</keyword>